<proteinExistence type="predicted"/>
<accession>A0A1C7LNA8</accession>
<reference evidence="1 2" key="1">
    <citation type="submission" date="2016-03" db="EMBL/GenBank/DDBJ databases">
        <title>Whole genome sequencing of Grifola frondosa 9006-11.</title>
        <authorList>
            <person name="Min B."/>
            <person name="Park H."/>
            <person name="Kim J.-G."/>
            <person name="Cho H."/>
            <person name="Oh Y.-L."/>
            <person name="Kong W.-S."/>
            <person name="Choi I.-G."/>
        </authorList>
    </citation>
    <scope>NUCLEOTIDE SEQUENCE [LARGE SCALE GENOMIC DNA]</scope>
    <source>
        <strain evidence="1 2">9006-11</strain>
    </source>
</reference>
<gene>
    <name evidence="1" type="ORF">A0H81_13895</name>
</gene>
<sequence length="66" mass="7503">MSATDNARIMYPPCSDLNIAQLAELFIQTSFAHTYNHLWANSLSKNIRISRVKGVDSLPPDISRRR</sequence>
<dbReference type="AlphaFoldDB" id="A0A1C7LNA8"/>
<name>A0A1C7LNA8_GRIFR</name>
<dbReference type="Proteomes" id="UP000092993">
    <property type="component" value="Unassembled WGS sequence"/>
</dbReference>
<evidence type="ECO:0000313" key="2">
    <source>
        <dbReference type="Proteomes" id="UP000092993"/>
    </source>
</evidence>
<protein>
    <submittedName>
        <fullName evidence="1">Uncharacterized protein</fullName>
    </submittedName>
</protein>
<dbReference type="EMBL" id="LUGG01000032">
    <property type="protein sequence ID" value="OBZ66252.1"/>
    <property type="molecule type" value="Genomic_DNA"/>
</dbReference>
<keyword evidence="2" id="KW-1185">Reference proteome</keyword>
<organism evidence="1 2">
    <name type="scientific">Grifola frondosa</name>
    <name type="common">Maitake</name>
    <name type="synonym">Polyporus frondosus</name>
    <dbReference type="NCBI Taxonomy" id="5627"/>
    <lineage>
        <taxon>Eukaryota</taxon>
        <taxon>Fungi</taxon>
        <taxon>Dikarya</taxon>
        <taxon>Basidiomycota</taxon>
        <taxon>Agaricomycotina</taxon>
        <taxon>Agaricomycetes</taxon>
        <taxon>Polyporales</taxon>
        <taxon>Grifolaceae</taxon>
        <taxon>Grifola</taxon>
    </lineage>
</organism>
<evidence type="ECO:0000313" key="1">
    <source>
        <dbReference type="EMBL" id="OBZ66252.1"/>
    </source>
</evidence>
<comment type="caution">
    <text evidence="1">The sequence shown here is derived from an EMBL/GenBank/DDBJ whole genome shotgun (WGS) entry which is preliminary data.</text>
</comment>